<evidence type="ECO:0000313" key="3">
    <source>
        <dbReference type="EMBL" id="SDB29224.1"/>
    </source>
</evidence>
<accession>A0A1G6C8V6</accession>
<dbReference type="STRING" id="665467.SAMN02982931_02193"/>
<dbReference type="EMBL" id="FMXQ01000004">
    <property type="protein sequence ID" value="SDB29224.1"/>
    <property type="molecule type" value="Genomic_DNA"/>
</dbReference>
<evidence type="ECO:0000313" key="4">
    <source>
        <dbReference type="Proteomes" id="UP000199071"/>
    </source>
</evidence>
<feature type="domain" description="DUF8058" evidence="2">
    <location>
        <begin position="16"/>
        <end position="125"/>
    </location>
</feature>
<dbReference type="Proteomes" id="UP000199071">
    <property type="component" value="Unassembled WGS sequence"/>
</dbReference>
<protein>
    <recommendedName>
        <fullName evidence="2">DUF8058 domain-containing protein</fullName>
    </recommendedName>
</protein>
<keyword evidence="4" id="KW-1185">Reference proteome</keyword>
<feature type="transmembrane region" description="Helical" evidence="1">
    <location>
        <begin position="82"/>
        <end position="101"/>
    </location>
</feature>
<organism evidence="3 4">
    <name type="scientific">Bauldia litoralis</name>
    <dbReference type="NCBI Taxonomy" id="665467"/>
    <lineage>
        <taxon>Bacteria</taxon>
        <taxon>Pseudomonadati</taxon>
        <taxon>Pseudomonadota</taxon>
        <taxon>Alphaproteobacteria</taxon>
        <taxon>Hyphomicrobiales</taxon>
        <taxon>Kaistiaceae</taxon>
        <taxon>Bauldia</taxon>
    </lineage>
</organism>
<keyword evidence="1" id="KW-0472">Membrane</keyword>
<reference evidence="3 4" key="1">
    <citation type="submission" date="2016-10" db="EMBL/GenBank/DDBJ databases">
        <authorList>
            <person name="de Groot N.N."/>
        </authorList>
    </citation>
    <scope>NUCLEOTIDE SEQUENCE [LARGE SCALE GENOMIC DNA]</scope>
    <source>
        <strain evidence="3 4">ATCC 35022</strain>
    </source>
</reference>
<dbReference type="Pfam" id="PF26247">
    <property type="entry name" value="DUF8058"/>
    <property type="match status" value="1"/>
</dbReference>
<proteinExistence type="predicted"/>
<keyword evidence="1" id="KW-1133">Transmembrane helix</keyword>
<dbReference type="InterPro" id="IPR058371">
    <property type="entry name" value="DUF8058"/>
</dbReference>
<feature type="transmembrane region" description="Helical" evidence="1">
    <location>
        <begin position="107"/>
        <end position="125"/>
    </location>
</feature>
<feature type="transmembrane region" description="Helical" evidence="1">
    <location>
        <begin position="49"/>
        <end position="70"/>
    </location>
</feature>
<name>A0A1G6C8V6_9HYPH</name>
<dbReference type="AlphaFoldDB" id="A0A1G6C8V6"/>
<sequence>MSTTQPASAVGPYARGAGRFAMIVGFIIVLWWAWLLVTDDVPDLYTRPVAMWFHIAGEITTAAILIVAGYGMLAATAWARKLYLVATGMLLLVVIHAVAWYGSHGDFPMVVAFCILAVLSVFFALRAEE</sequence>
<gene>
    <name evidence="3" type="ORF">SAMN02982931_02193</name>
</gene>
<evidence type="ECO:0000256" key="1">
    <source>
        <dbReference type="SAM" id="Phobius"/>
    </source>
</evidence>
<feature type="transmembrane region" description="Helical" evidence="1">
    <location>
        <begin position="20"/>
        <end position="37"/>
    </location>
</feature>
<keyword evidence="1" id="KW-0812">Transmembrane</keyword>
<dbReference type="RefSeq" id="WP_090876475.1">
    <property type="nucleotide sequence ID" value="NZ_FMXQ01000004.1"/>
</dbReference>
<evidence type="ECO:0000259" key="2">
    <source>
        <dbReference type="Pfam" id="PF26247"/>
    </source>
</evidence>